<dbReference type="PANTHER" id="PTHR30005:SF0">
    <property type="entry name" value="RETROGRADE REGULATION PROTEIN 2"/>
    <property type="match status" value="1"/>
</dbReference>
<reference evidence="2" key="1">
    <citation type="submission" date="2018-05" db="EMBL/GenBank/DDBJ databases">
        <authorList>
            <person name="Lanie J.A."/>
            <person name="Ng W.-L."/>
            <person name="Kazmierczak K.M."/>
            <person name="Andrzejewski T.M."/>
            <person name="Davidsen T.M."/>
            <person name="Wayne K.J."/>
            <person name="Tettelin H."/>
            <person name="Glass J.I."/>
            <person name="Rusch D."/>
            <person name="Podicherti R."/>
            <person name="Tsui H.-C.T."/>
            <person name="Winkler M.E."/>
        </authorList>
    </citation>
    <scope>NUCLEOTIDE SEQUENCE</scope>
</reference>
<accession>A0A382VG91</accession>
<feature type="non-terminal residue" evidence="2">
    <location>
        <position position="99"/>
    </location>
</feature>
<organism evidence="2">
    <name type="scientific">marine metagenome</name>
    <dbReference type="NCBI Taxonomy" id="408172"/>
    <lineage>
        <taxon>unclassified sequences</taxon>
        <taxon>metagenomes</taxon>
        <taxon>ecological metagenomes</taxon>
    </lineage>
</organism>
<dbReference type="EMBL" id="UINC01151360">
    <property type="protein sequence ID" value="SVD44918.1"/>
    <property type="molecule type" value="Genomic_DNA"/>
</dbReference>
<evidence type="ECO:0000259" key="1">
    <source>
        <dbReference type="Pfam" id="PF02541"/>
    </source>
</evidence>
<dbReference type="SUPFAM" id="SSF53067">
    <property type="entry name" value="Actin-like ATPase domain"/>
    <property type="match status" value="1"/>
</dbReference>
<evidence type="ECO:0000313" key="2">
    <source>
        <dbReference type="EMBL" id="SVD44918.1"/>
    </source>
</evidence>
<dbReference type="InterPro" id="IPR043129">
    <property type="entry name" value="ATPase_NBD"/>
</dbReference>
<dbReference type="PANTHER" id="PTHR30005">
    <property type="entry name" value="EXOPOLYPHOSPHATASE"/>
    <property type="match status" value="1"/>
</dbReference>
<sequence>MVSGNLAHLPDKQAVRSDSGRYAVIDVGSNSIRLVIFDRLTRGLSVMFNEKVLCGLGSNINVTGRLNEEGIHQALTNLRRFSILIREMDVQSLDAVATA</sequence>
<dbReference type="InterPro" id="IPR003695">
    <property type="entry name" value="Ppx_GppA_N"/>
</dbReference>
<dbReference type="Pfam" id="PF02541">
    <property type="entry name" value="Ppx-GppA"/>
    <property type="match status" value="1"/>
</dbReference>
<gene>
    <name evidence="2" type="ORF">METZ01_LOCUS397772</name>
</gene>
<dbReference type="GO" id="GO:0016462">
    <property type="term" value="F:pyrophosphatase activity"/>
    <property type="evidence" value="ECO:0007669"/>
    <property type="project" value="TreeGrafter"/>
</dbReference>
<dbReference type="AlphaFoldDB" id="A0A382VG91"/>
<dbReference type="InterPro" id="IPR050273">
    <property type="entry name" value="GppA/Ppx_hydrolase"/>
</dbReference>
<feature type="domain" description="Ppx/GppA phosphatase N-terminal" evidence="1">
    <location>
        <begin position="36"/>
        <end position="99"/>
    </location>
</feature>
<name>A0A382VG91_9ZZZZ</name>
<proteinExistence type="predicted"/>
<protein>
    <recommendedName>
        <fullName evidence="1">Ppx/GppA phosphatase N-terminal domain-containing protein</fullName>
    </recommendedName>
</protein>
<dbReference type="Gene3D" id="3.30.420.40">
    <property type="match status" value="1"/>
</dbReference>